<dbReference type="Proteomes" id="UP000018542">
    <property type="component" value="Chromosome"/>
</dbReference>
<dbReference type="AlphaFoldDB" id="V5SCC2"/>
<dbReference type="HOGENOM" id="CLU_697867_0_0_5"/>
<evidence type="ECO:0000256" key="1">
    <source>
        <dbReference type="SAM" id="MobiDB-lite"/>
    </source>
</evidence>
<dbReference type="EMBL" id="CP006912">
    <property type="protein sequence ID" value="AHB48536.1"/>
    <property type="molecule type" value="Genomic_DNA"/>
</dbReference>
<reference evidence="4 5" key="1">
    <citation type="journal article" date="2014" name="Genome Announc.">
        <title>Complete Genome Sequence of Hyphomicrobium nitrativorans Strain NL23, a Denitrifying Bacterium Isolated from Biofilm of a Methanol-Fed Denitrification System Treating Seawater at the Montreal Biodome.</title>
        <authorList>
            <person name="Martineau C."/>
            <person name="Villeneuve C."/>
            <person name="Mauffrey F."/>
            <person name="Villemur R."/>
        </authorList>
    </citation>
    <scope>NUCLEOTIDE SEQUENCE [LARGE SCALE GENOMIC DNA]</scope>
    <source>
        <strain evidence="4">NL23</strain>
    </source>
</reference>
<dbReference type="PANTHER" id="PTHR34183">
    <property type="entry name" value="ENDOLYTIC PEPTIDOGLYCAN TRANSGLYCOSYLASE RLPA"/>
    <property type="match status" value="1"/>
</dbReference>
<dbReference type="InterPro" id="IPR009009">
    <property type="entry name" value="RlpA-like_DPBB"/>
</dbReference>
<feature type="signal peptide" evidence="2">
    <location>
        <begin position="1"/>
        <end position="25"/>
    </location>
</feature>
<dbReference type="KEGG" id="hni:W911_09255"/>
<protein>
    <recommendedName>
        <fullName evidence="3">RlpA-like protein double-psi beta-barrel domain-containing protein</fullName>
    </recommendedName>
</protein>
<feature type="domain" description="RlpA-like protein double-psi beta-barrel" evidence="3">
    <location>
        <begin position="65"/>
        <end position="158"/>
    </location>
</feature>
<organism evidence="4 5">
    <name type="scientific">Hyphomicrobium nitrativorans NL23</name>
    <dbReference type="NCBI Taxonomy" id="1029756"/>
    <lineage>
        <taxon>Bacteria</taxon>
        <taxon>Pseudomonadati</taxon>
        <taxon>Pseudomonadota</taxon>
        <taxon>Alphaproteobacteria</taxon>
        <taxon>Hyphomicrobiales</taxon>
        <taxon>Hyphomicrobiaceae</taxon>
        <taxon>Hyphomicrobium</taxon>
    </lineage>
</organism>
<dbReference type="CDD" id="cd22268">
    <property type="entry name" value="DPBB_RlpA-like"/>
    <property type="match status" value="1"/>
</dbReference>
<sequence>MRGAAVVSLAPAFGGAMLTASVLTAGLGVSQAEAKTPGKTYCYNRVCHRVKTLAETKALVGRDETLHTSFYDDCRKDRLNPCGLTSSGEVFRANTPDNAASPIYPNGTVLLIWSPATQKSAVVRVNNAGPYWRGRKLDVSKATAQKLGFAGRGVAHLKVRVIGAPTRAEATYQKRRRYEAVPGYIGKFASLDEAHAGAAQTYAVAALSAPKGVETATAVAALAAQPGETEALWAEQGAPTVEVAVADVDAVEVAVETPGTAVAAVDGAASEVEAVQIASLIETTDVADPEPQRQPNSAKNLTGEPIRVRSRVERDQPRNSRAYRTKQRQQTASGQKPRQGTPAPRLVSGPTPAPRLVSGPTPITRDATNDISVFSRHMHTGAARLAAGDVTRRNY</sequence>
<evidence type="ECO:0000256" key="2">
    <source>
        <dbReference type="SAM" id="SignalP"/>
    </source>
</evidence>
<keyword evidence="2" id="KW-0732">Signal</keyword>
<name>V5SCC2_9HYPH</name>
<proteinExistence type="predicted"/>
<feature type="compositionally biased region" description="Polar residues" evidence="1">
    <location>
        <begin position="328"/>
        <end position="338"/>
    </location>
</feature>
<evidence type="ECO:0000313" key="5">
    <source>
        <dbReference type="Proteomes" id="UP000018542"/>
    </source>
</evidence>
<evidence type="ECO:0000259" key="3">
    <source>
        <dbReference type="Pfam" id="PF03330"/>
    </source>
</evidence>
<evidence type="ECO:0000313" key="4">
    <source>
        <dbReference type="EMBL" id="AHB48536.1"/>
    </source>
</evidence>
<dbReference type="InterPro" id="IPR036908">
    <property type="entry name" value="RlpA-like_sf"/>
</dbReference>
<dbReference type="Pfam" id="PF03330">
    <property type="entry name" value="DPBB_1"/>
    <property type="match status" value="1"/>
</dbReference>
<feature type="chain" id="PRO_5004740525" description="RlpA-like protein double-psi beta-barrel domain-containing protein" evidence="2">
    <location>
        <begin position="26"/>
        <end position="395"/>
    </location>
</feature>
<dbReference type="PANTHER" id="PTHR34183:SF8">
    <property type="entry name" value="ENDOLYTIC PEPTIDOGLYCAN TRANSGLYCOSYLASE RLPA-RELATED"/>
    <property type="match status" value="1"/>
</dbReference>
<accession>V5SCC2</accession>
<dbReference type="STRING" id="1029756.W911_09255"/>
<dbReference type="Gene3D" id="2.40.40.10">
    <property type="entry name" value="RlpA-like domain"/>
    <property type="match status" value="1"/>
</dbReference>
<gene>
    <name evidence="4" type="ORF">W911_09255</name>
</gene>
<feature type="region of interest" description="Disordered" evidence="1">
    <location>
        <begin position="283"/>
        <end position="364"/>
    </location>
</feature>
<feature type="compositionally biased region" description="Basic and acidic residues" evidence="1">
    <location>
        <begin position="306"/>
        <end position="318"/>
    </location>
</feature>
<keyword evidence="5" id="KW-1185">Reference proteome</keyword>
<dbReference type="PATRIC" id="fig|1029756.8.peg.1930"/>